<name>A0A9P6DG56_PLEER</name>
<dbReference type="OrthoDB" id="10417031at2759"/>
<feature type="compositionally biased region" description="Polar residues" evidence="1">
    <location>
        <begin position="15"/>
        <end position="26"/>
    </location>
</feature>
<protein>
    <submittedName>
        <fullName evidence="2">Uncharacterized protein</fullName>
    </submittedName>
</protein>
<dbReference type="EMBL" id="MU154570">
    <property type="protein sequence ID" value="KAF9494635.1"/>
    <property type="molecule type" value="Genomic_DNA"/>
</dbReference>
<feature type="region of interest" description="Disordered" evidence="1">
    <location>
        <begin position="1"/>
        <end position="38"/>
    </location>
</feature>
<gene>
    <name evidence="2" type="ORF">BDN71DRAFT_1563253</name>
</gene>
<feature type="region of interest" description="Disordered" evidence="1">
    <location>
        <begin position="203"/>
        <end position="237"/>
    </location>
</feature>
<evidence type="ECO:0000313" key="2">
    <source>
        <dbReference type="EMBL" id="KAF9494635.1"/>
    </source>
</evidence>
<feature type="compositionally biased region" description="Basic and acidic residues" evidence="1">
    <location>
        <begin position="203"/>
        <end position="218"/>
    </location>
</feature>
<organism evidence="2 3">
    <name type="scientific">Pleurotus eryngii</name>
    <name type="common">Boletus of the steppes</name>
    <dbReference type="NCBI Taxonomy" id="5323"/>
    <lineage>
        <taxon>Eukaryota</taxon>
        <taxon>Fungi</taxon>
        <taxon>Dikarya</taxon>
        <taxon>Basidiomycota</taxon>
        <taxon>Agaricomycotina</taxon>
        <taxon>Agaricomycetes</taxon>
        <taxon>Agaricomycetidae</taxon>
        <taxon>Agaricales</taxon>
        <taxon>Pleurotineae</taxon>
        <taxon>Pleurotaceae</taxon>
        <taxon>Pleurotus</taxon>
    </lineage>
</organism>
<dbReference type="Proteomes" id="UP000807025">
    <property type="component" value="Unassembled WGS sequence"/>
</dbReference>
<sequence>MRHSGFTAGHRKDSQSASNSNKQTMGEKTGANAISLPTIGQKRPISVLDSNEEPINEIGREPPLSVPKVIILQENRRNRRAAASLRIIRIEHDNDKDTTTGTKRASGLLQSRQVPVPTRLINEELETHAANPPAPANANVSTFEAAHQQKIKAYESLLNIVEPIIGLKTGVMDDDIRARELRALEPLVDVLTAERVRLNKITNDKTNEKSKETAEREGVATQKRTLERLGLASGSSM</sequence>
<evidence type="ECO:0000313" key="3">
    <source>
        <dbReference type="Proteomes" id="UP000807025"/>
    </source>
</evidence>
<comment type="caution">
    <text evidence="2">The sequence shown here is derived from an EMBL/GenBank/DDBJ whole genome shotgun (WGS) entry which is preliminary data.</text>
</comment>
<proteinExistence type="predicted"/>
<reference evidence="2" key="1">
    <citation type="submission" date="2020-11" db="EMBL/GenBank/DDBJ databases">
        <authorList>
            <consortium name="DOE Joint Genome Institute"/>
            <person name="Ahrendt S."/>
            <person name="Riley R."/>
            <person name="Andreopoulos W."/>
            <person name="Labutti K."/>
            <person name="Pangilinan J."/>
            <person name="Ruiz-Duenas F.J."/>
            <person name="Barrasa J.M."/>
            <person name="Sanchez-Garcia M."/>
            <person name="Camarero S."/>
            <person name="Miyauchi S."/>
            <person name="Serrano A."/>
            <person name="Linde D."/>
            <person name="Babiker R."/>
            <person name="Drula E."/>
            <person name="Ayuso-Fernandez I."/>
            <person name="Pacheco R."/>
            <person name="Padilla G."/>
            <person name="Ferreira P."/>
            <person name="Barriuso J."/>
            <person name="Kellner H."/>
            <person name="Castanera R."/>
            <person name="Alfaro M."/>
            <person name="Ramirez L."/>
            <person name="Pisabarro A.G."/>
            <person name="Kuo A."/>
            <person name="Tritt A."/>
            <person name="Lipzen A."/>
            <person name="He G."/>
            <person name="Yan M."/>
            <person name="Ng V."/>
            <person name="Cullen D."/>
            <person name="Martin F."/>
            <person name="Rosso M.-N."/>
            <person name="Henrissat B."/>
            <person name="Hibbett D."/>
            <person name="Martinez A.T."/>
            <person name="Grigoriev I.V."/>
        </authorList>
    </citation>
    <scope>NUCLEOTIDE SEQUENCE</scope>
    <source>
        <strain evidence="2">ATCC 90797</strain>
    </source>
</reference>
<accession>A0A9P6DG56</accession>
<keyword evidence="3" id="KW-1185">Reference proteome</keyword>
<evidence type="ECO:0000256" key="1">
    <source>
        <dbReference type="SAM" id="MobiDB-lite"/>
    </source>
</evidence>
<dbReference type="AlphaFoldDB" id="A0A9P6DG56"/>